<evidence type="ECO:0000313" key="2">
    <source>
        <dbReference type="EMBL" id="REA63321.1"/>
    </source>
</evidence>
<dbReference type="AlphaFoldDB" id="A0A3D8YII2"/>
<accession>A0A3D8YII2</accession>
<organism evidence="2 3">
    <name type="scientific">Dyadobacter luteus</name>
    <dbReference type="NCBI Taxonomy" id="2259619"/>
    <lineage>
        <taxon>Bacteria</taxon>
        <taxon>Pseudomonadati</taxon>
        <taxon>Bacteroidota</taxon>
        <taxon>Cytophagia</taxon>
        <taxon>Cytophagales</taxon>
        <taxon>Spirosomataceae</taxon>
        <taxon>Dyadobacter</taxon>
    </lineage>
</organism>
<dbReference type="EMBL" id="QNUL01000003">
    <property type="protein sequence ID" value="REA63321.1"/>
    <property type="molecule type" value="Genomic_DNA"/>
</dbReference>
<protein>
    <recommendedName>
        <fullName evidence="4">DUF5723 domain-containing protein</fullName>
    </recommendedName>
</protein>
<evidence type="ECO:0008006" key="4">
    <source>
        <dbReference type="Google" id="ProtNLM"/>
    </source>
</evidence>
<keyword evidence="3" id="KW-1185">Reference proteome</keyword>
<evidence type="ECO:0000313" key="3">
    <source>
        <dbReference type="Proteomes" id="UP000256373"/>
    </source>
</evidence>
<sequence>MKLYLPILLLMTWLSAIPVAAQDISTIATQKPFAVSGALDMRLIGYQSKGIPARRSPLSWVISGSPTISLYGIRIPVSFTFSEQERSFSQPFNQFGLSPTYKWATLHAGYRNISFSPYTLAGHTMLGAGIELNPGKLRFGLMTGRLNRAITVDTTTGAIRPYSFSRFGTAVKLGYGTERNYFDLSFLQAKDREKDFNINPDSARIRPAANAVLGTSFKISVLKNFQVFGDGGISVFTRDSRSDLEVEIDSSRKFLRSVSDVLKVNGTTEYYTAYNAGAGYTGKYFTLKLIYKYVDPNFQSMGAYFFQDDVKNLTLNPSFNALKGKLRFAGSIGIQMDNVKKQKNATTSRVIGLANLSWDISDRLGLDANYANYTSNAEPTVALVENRYLLAQTNSNISVTPRLILPGKKMTQVLILSYNMSSLKDLNKDTLQAANILSQVIFLNHNLTINSLGLNISSGLNYTSNELAAGNIRNYSANLGFSKAFFKNKLAISTSNSYIMTKPIQGDGRILNLGGNLAYIPMKGHRVALRINAMNNSLTYADREPLQYSELTGELGYTFNF</sequence>
<feature type="signal peptide" evidence="1">
    <location>
        <begin position="1"/>
        <end position="21"/>
    </location>
</feature>
<comment type="caution">
    <text evidence="2">The sequence shown here is derived from an EMBL/GenBank/DDBJ whole genome shotgun (WGS) entry which is preliminary data.</text>
</comment>
<dbReference type="OrthoDB" id="1091532at2"/>
<feature type="chain" id="PRO_5017763609" description="DUF5723 domain-containing protein" evidence="1">
    <location>
        <begin position="22"/>
        <end position="561"/>
    </location>
</feature>
<name>A0A3D8YII2_9BACT</name>
<evidence type="ECO:0000256" key="1">
    <source>
        <dbReference type="SAM" id="SignalP"/>
    </source>
</evidence>
<reference evidence="2 3" key="1">
    <citation type="submission" date="2018-07" db="EMBL/GenBank/DDBJ databases">
        <title>Dyadobacter roseus sp. nov., isolated from rose rhizosphere soil.</title>
        <authorList>
            <person name="Chen L."/>
        </authorList>
    </citation>
    <scope>NUCLEOTIDE SEQUENCE [LARGE SCALE GENOMIC DNA]</scope>
    <source>
        <strain evidence="2 3">RS19</strain>
    </source>
</reference>
<dbReference type="RefSeq" id="WP_115829909.1">
    <property type="nucleotide sequence ID" value="NZ_QNUL01000003.1"/>
</dbReference>
<dbReference type="Proteomes" id="UP000256373">
    <property type="component" value="Unassembled WGS sequence"/>
</dbReference>
<gene>
    <name evidence="2" type="ORF">DSL64_06365</name>
</gene>
<keyword evidence="1" id="KW-0732">Signal</keyword>
<proteinExistence type="predicted"/>